<dbReference type="Proteomes" id="UP001054945">
    <property type="component" value="Unassembled WGS sequence"/>
</dbReference>
<feature type="region of interest" description="Disordered" evidence="1">
    <location>
        <begin position="33"/>
        <end position="53"/>
    </location>
</feature>
<evidence type="ECO:0000256" key="1">
    <source>
        <dbReference type="SAM" id="MobiDB-lite"/>
    </source>
</evidence>
<sequence>MQIWRAVENAVIIPQLKISSFSGSTRGAIKVIPANSPLDEPPLSRTKGSGGTRPVCCAECARNPDDLLERERRESLRSTWTGMEGVGVESILYLLRYQLEPFKYRGGKRGVVTASIL</sequence>
<evidence type="ECO:0000313" key="3">
    <source>
        <dbReference type="Proteomes" id="UP001054945"/>
    </source>
</evidence>
<dbReference type="AlphaFoldDB" id="A0AAV4TI65"/>
<keyword evidence="3" id="KW-1185">Reference proteome</keyword>
<organism evidence="2 3">
    <name type="scientific">Caerostris extrusa</name>
    <name type="common">Bark spider</name>
    <name type="synonym">Caerostris bankana</name>
    <dbReference type="NCBI Taxonomy" id="172846"/>
    <lineage>
        <taxon>Eukaryota</taxon>
        <taxon>Metazoa</taxon>
        <taxon>Ecdysozoa</taxon>
        <taxon>Arthropoda</taxon>
        <taxon>Chelicerata</taxon>
        <taxon>Arachnida</taxon>
        <taxon>Araneae</taxon>
        <taxon>Araneomorphae</taxon>
        <taxon>Entelegynae</taxon>
        <taxon>Araneoidea</taxon>
        <taxon>Araneidae</taxon>
        <taxon>Caerostris</taxon>
    </lineage>
</organism>
<reference evidence="2 3" key="1">
    <citation type="submission" date="2021-06" db="EMBL/GenBank/DDBJ databases">
        <title>Caerostris extrusa draft genome.</title>
        <authorList>
            <person name="Kono N."/>
            <person name="Arakawa K."/>
        </authorList>
    </citation>
    <scope>NUCLEOTIDE SEQUENCE [LARGE SCALE GENOMIC DNA]</scope>
</reference>
<proteinExistence type="predicted"/>
<evidence type="ECO:0000313" key="2">
    <source>
        <dbReference type="EMBL" id="GIY46050.1"/>
    </source>
</evidence>
<accession>A0AAV4TI65</accession>
<protein>
    <submittedName>
        <fullName evidence="2">Uncharacterized protein</fullName>
    </submittedName>
</protein>
<comment type="caution">
    <text evidence="2">The sequence shown here is derived from an EMBL/GenBank/DDBJ whole genome shotgun (WGS) entry which is preliminary data.</text>
</comment>
<name>A0AAV4TI65_CAEEX</name>
<gene>
    <name evidence="2" type="ORF">CEXT_25021</name>
</gene>
<dbReference type="EMBL" id="BPLR01011361">
    <property type="protein sequence ID" value="GIY46050.1"/>
    <property type="molecule type" value="Genomic_DNA"/>
</dbReference>